<evidence type="ECO:0000313" key="9">
    <source>
        <dbReference type="EMBL" id="TCK72558.1"/>
    </source>
</evidence>
<keyword evidence="5 7" id="KW-1133">Transmembrane helix</keyword>
<comment type="similarity">
    <text evidence="2">Belongs to the CPA3 antiporters (TC 2.A.63) subunit B family.</text>
</comment>
<evidence type="ECO:0000256" key="3">
    <source>
        <dbReference type="ARBA" id="ARBA00022475"/>
    </source>
</evidence>
<gene>
    <name evidence="9" type="ORF">C7378_2141</name>
</gene>
<dbReference type="EMBL" id="SMGK01000003">
    <property type="protein sequence ID" value="TCK72558.1"/>
    <property type="molecule type" value="Genomic_DNA"/>
</dbReference>
<keyword evidence="4 7" id="KW-0812">Transmembrane</keyword>
<evidence type="ECO:0000256" key="5">
    <source>
        <dbReference type="ARBA" id="ARBA00022989"/>
    </source>
</evidence>
<dbReference type="GO" id="GO:0005886">
    <property type="term" value="C:plasma membrane"/>
    <property type="evidence" value="ECO:0007669"/>
    <property type="project" value="UniProtKB-SubCell"/>
</dbReference>
<evidence type="ECO:0000313" key="10">
    <source>
        <dbReference type="Proteomes" id="UP000295210"/>
    </source>
</evidence>
<organism evidence="9 10">
    <name type="scientific">Acidipila rosea</name>
    <dbReference type="NCBI Taxonomy" id="768535"/>
    <lineage>
        <taxon>Bacteria</taxon>
        <taxon>Pseudomonadati</taxon>
        <taxon>Acidobacteriota</taxon>
        <taxon>Terriglobia</taxon>
        <taxon>Terriglobales</taxon>
        <taxon>Acidobacteriaceae</taxon>
        <taxon>Acidipila</taxon>
    </lineage>
</organism>
<keyword evidence="6 7" id="KW-0472">Membrane</keyword>
<reference evidence="9 10" key="1">
    <citation type="submission" date="2019-03" db="EMBL/GenBank/DDBJ databases">
        <title>Genomic Encyclopedia of Type Strains, Phase IV (KMG-IV): sequencing the most valuable type-strain genomes for metagenomic binning, comparative biology and taxonomic classification.</title>
        <authorList>
            <person name="Goeker M."/>
        </authorList>
    </citation>
    <scope>NUCLEOTIDE SEQUENCE [LARGE SCALE GENOMIC DNA]</scope>
    <source>
        <strain evidence="9 10">DSM 103428</strain>
    </source>
</reference>
<keyword evidence="3" id="KW-1003">Cell membrane</keyword>
<evidence type="ECO:0000256" key="1">
    <source>
        <dbReference type="ARBA" id="ARBA00004651"/>
    </source>
</evidence>
<dbReference type="InterPro" id="IPR007182">
    <property type="entry name" value="MnhB"/>
</dbReference>
<feature type="transmembrane region" description="Helical" evidence="7">
    <location>
        <begin position="106"/>
        <end position="124"/>
    </location>
</feature>
<keyword evidence="10" id="KW-1185">Reference proteome</keyword>
<comment type="caution">
    <text evidence="9">The sequence shown here is derived from an EMBL/GenBank/DDBJ whole genome shotgun (WGS) entry which is preliminary data.</text>
</comment>
<dbReference type="RefSeq" id="WP_131996032.1">
    <property type="nucleotide sequence ID" value="NZ_SMGK01000003.1"/>
</dbReference>
<evidence type="ECO:0000256" key="4">
    <source>
        <dbReference type="ARBA" id="ARBA00022692"/>
    </source>
</evidence>
<feature type="transmembrane region" description="Helical" evidence="7">
    <location>
        <begin position="7"/>
        <end position="24"/>
    </location>
</feature>
<name>A0A4R1L3F0_9BACT</name>
<feature type="transmembrane region" description="Helical" evidence="7">
    <location>
        <begin position="206"/>
        <end position="230"/>
    </location>
</feature>
<dbReference type="PROSITE" id="PS51257">
    <property type="entry name" value="PROKAR_LIPOPROTEIN"/>
    <property type="match status" value="1"/>
</dbReference>
<feature type="transmembrane region" description="Helical" evidence="7">
    <location>
        <begin position="136"/>
        <end position="153"/>
    </location>
</feature>
<evidence type="ECO:0000256" key="2">
    <source>
        <dbReference type="ARBA" id="ARBA00009425"/>
    </source>
</evidence>
<dbReference type="Pfam" id="PF04039">
    <property type="entry name" value="MnhB"/>
    <property type="match status" value="1"/>
</dbReference>
<feature type="domain" description="Na+/H+ antiporter MnhB subunit-related protein" evidence="8">
    <location>
        <begin position="109"/>
        <end position="228"/>
    </location>
</feature>
<feature type="transmembrane region" description="Helical" evidence="7">
    <location>
        <begin position="173"/>
        <end position="194"/>
    </location>
</feature>
<dbReference type="PANTHER" id="PTHR33932">
    <property type="entry name" value="NA(+)/H(+) ANTIPORTER SUBUNIT B"/>
    <property type="match status" value="1"/>
</dbReference>
<dbReference type="PANTHER" id="PTHR33932:SF4">
    <property type="entry name" value="NA(+)_H(+) ANTIPORTER SUBUNIT B"/>
    <property type="match status" value="1"/>
</dbReference>
<dbReference type="OrthoDB" id="9798859at2"/>
<evidence type="ECO:0000256" key="6">
    <source>
        <dbReference type="ARBA" id="ARBA00023136"/>
    </source>
</evidence>
<dbReference type="AlphaFoldDB" id="A0A4R1L3F0"/>
<protein>
    <submittedName>
        <fullName evidence="9">Multisubunit sodium/proton antiporter MrpB subunit</fullName>
    </submittedName>
</protein>
<comment type="subcellular location">
    <subcellularLocation>
        <location evidence="1">Cell membrane</location>
        <topology evidence="1">Multi-pass membrane protein</topology>
    </subcellularLocation>
</comment>
<proteinExistence type="inferred from homology"/>
<dbReference type="InterPro" id="IPR050622">
    <property type="entry name" value="CPA3_antiporter_subunitB"/>
</dbReference>
<dbReference type="Proteomes" id="UP000295210">
    <property type="component" value="Unassembled WGS sequence"/>
</dbReference>
<feature type="transmembrane region" description="Helical" evidence="7">
    <location>
        <begin position="69"/>
        <end position="86"/>
    </location>
</feature>
<sequence>MSQKVRLRIFWICAAGFACIYFLVAKNLPPWGHYRGPYGDVISSLSVYERHATDVVNAIDYDYRGFDTLAEEFILFTSVLGVMMLLRPPERKATPSATAEESMSPAVQLAALPCFAILILFGLYMSTHGQLTPGGGFQGGVIIASAPMLVYVAEHFRAFKRITSHPLVEGLEAAGAAGYAVIGVTAFAAGVPFLTNWVPLGVTGKVFSSGTIAAISACVGLEVATAFLLLSYTYLAEIIADAGKTK</sequence>
<evidence type="ECO:0000256" key="7">
    <source>
        <dbReference type="SAM" id="Phobius"/>
    </source>
</evidence>
<accession>A0A4R1L3F0</accession>
<evidence type="ECO:0000259" key="8">
    <source>
        <dbReference type="Pfam" id="PF04039"/>
    </source>
</evidence>